<feature type="region of interest" description="Disordered" evidence="1">
    <location>
        <begin position="210"/>
        <end position="234"/>
    </location>
</feature>
<dbReference type="Proteomes" id="UP001174909">
    <property type="component" value="Unassembled WGS sequence"/>
</dbReference>
<gene>
    <name evidence="2" type="ORF">GBAR_LOCUS22599</name>
</gene>
<dbReference type="AlphaFoldDB" id="A0AA35T330"/>
<evidence type="ECO:0000313" key="3">
    <source>
        <dbReference type="Proteomes" id="UP001174909"/>
    </source>
</evidence>
<organism evidence="2 3">
    <name type="scientific">Geodia barretti</name>
    <name type="common">Barrett's horny sponge</name>
    <dbReference type="NCBI Taxonomy" id="519541"/>
    <lineage>
        <taxon>Eukaryota</taxon>
        <taxon>Metazoa</taxon>
        <taxon>Porifera</taxon>
        <taxon>Demospongiae</taxon>
        <taxon>Heteroscleromorpha</taxon>
        <taxon>Tetractinellida</taxon>
        <taxon>Astrophorina</taxon>
        <taxon>Geodiidae</taxon>
        <taxon>Geodia</taxon>
    </lineage>
</organism>
<name>A0AA35T330_GEOBA</name>
<feature type="compositionally biased region" description="Low complexity" evidence="1">
    <location>
        <begin position="215"/>
        <end position="234"/>
    </location>
</feature>
<evidence type="ECO:0000313" key="2">
    <source>
        <dbReference type="EMBL" id="CAI8040573.1"/>
    </source>
</evidence>
<dbReference type="InterPro" id="IPR015943">
    <property type="entry name" value="WD40/YVTN_repeat-like_dom_sf"/>
</dbReference>
<dbReference type="SUPFAM" id="SSF110296">
    <property type="entry name" value="Oligoxyloglucan reducing end-specific cellobiohydrolase"/>
    <property type="match status" value="1"/>
</dbReference>
<evidence type="ECO:0008006" key="4">
    <source>
        <dbReference type="Google" id="ProtNLM"/>
    </source>
</evidence>
<dbReference type="Gene3D" id="2.130.10.10">
    <property type="entry name" value="YVTN repeat-like/Quinoprotein amine dehydrogenase"/>
    <property type="match status" value="1"/>
</dbReference>
<dbReference type="EMBL" id="CASHTH010003116">
    <property type="protein sequence ID" value="CAI8040573.1"/>
    <property type="molecule type" value="Genomic_DNA"/>
</dbReference>
<sequence length="473" mass="52324">MLRYDHSNEQVRVVTVWPDLTGLTVPSRKYRFEWDSPIAFSPHDPNVLYSAANVVFRSVDDGSSWEVISPDLTRDDVSDREDFDPDTNIAPFERCAISRFAESPVQQGVFWTGSSDGLIHVSRDGGATWADVTPDGLPEWTPIYGLEASPHDAGTAYVAAARYQHGDYMPYLFRTSDYGATWTAISEGIPEGDYTRVIREDPEREGLLYAGTEGGFTSRSTMGTRGTRSSSTPCRGTGQACRLCRYMTCVEPEGEATLTFITDEGEVVRHLSSRTGSPRVPTQQGMNRFVWDMKHEGARRVEGESGAGRPMYVPIVPPGTYRVRLQIGEEAWEERFDVLADPRVSISPEDLGRQHDLLIAIRDKVSESSDAVETARSTVGQIEQWTERSTGATGREVVTEAAEGLREKLSAIEDELLMGSVSSDTPMRGAFYARGLRSRLASLGDTVGMADGAPTRQSYEVFEDLRSQIDSQL</sequence>
<accession>A0AA35T330</accession>
<evidence type="ECO:0000256" key="1">
    <source>
        <dbReference type="SAM" id="MobiDB-lite"/>
    </source>
</evidence>
<keyword evidence="3" id="KW-1185">Reference proteome</keyword>
<protein>
    <recommendedName>
        <fullName evidence="4">Glycosyl hydrolase</fullName>
    </recommendedName>
</protein>
<proteinExistence type="predicted"/>
<comment type="caution">
    <text evidence="2">The sequence shown here is derived from an EMBL/GenBank/DDBJ whole genome shotgun (WGS) entry which is preliminary data.</text>
</comment>
<reference evidence="2" key="1">
    <citation type="submission" date="2023-03" db="EMBL/GenBank/DDBJ databases">
        <authorList>
            <person name="Steffen K."/>
            <person name="Cardenas P."/>
        </authorList>
    </citation>
    <scope>NUCLEOTIDE SEQUENCE</scope>
</reference>